<keyword evidence="2 5" id="KW-0812">Transmembrane</keyword>
<feature type="transmembrane region" description="Helical" evidence="5">
    <location>
        <begin position="143"/>
        <end position="165"/>
    </location>
</feature>
<dbReference type="EMBL" id="JNBR01000102">
    <property type="protein sequence ID" value="OQR97524.1"/>
    <property type="molecule type" value="Genomic_DNA"/>
</dbReference>
<name>A0A1V9ZHR3_ACHHY</name>
<evidence type="ECO:0000256" key="1">
    <source>
        <dbReference type="ARBA" id="ARBA00004141"/>
    </source>
</evidence>
<keyword evidence="8" id="KW-1185">Reference proteome</keyword>
<keyword evidence="3 5" id="KW-1133">Transmembrane helix</keyword>
<dbReference type="PANTHER" id="PTHR42770:SF7">
    <property type="entry name" value="MEMBRANE PROTEIN"/>
    <property type="match status" value="1"/>
</dbReference>
<comment type="caution">
    <text evidence="7">The sequence shown here is derived from an EMBL/GenBank/DDBJ whole genome shotgun (WGS) entry which is preliminary data.</text>
</comment>
<dbReference type="GO" id="GO:0016020">
    <property type="term" value="C:membrane"/>
    <property type="evidence" value="ECO:0007669"/>
    <property type="project" value="UniProtKB-SubCell"/>
</dbReference>
<dbReference type="AlphaFoldDB" id="A0A1V9ZHR3"/>
<evidence type="ECO:0000256" key="4">
    <source>
        <dbReference type="ARBA" id="ARBA00023136"/>
    </source>
</evidence>
<dbReference type="PANTHER" id="PTHR42770">
    <property type="entry name" value="AMINO ACID TRANSPORTER-RELATED"/>
    <property type="match status" value="1"/>
</dbReference>
<feature type="transmembrane region" description="Helical" evidence="5">
    <location>
        <begin position="368"/>
        <end position="389"/>
    </location>
</feature>
<dbReference type="InterPro" id="IPR050367">
    <property type="entry name" value="APC_superfamily"/>
</dbReference>
<comment type="subcellular location">
    <subcellularLocation>
        <location evidence="1">Membrane</location>
        <topology evidence="1">Multi-pass membrane protein</topology>
    </subcellularLocation>
</comment>
<dbReference type="GO" id="GO:0055085">
    <property type="term" value="P:transmembrane transport"/>
    <property type="evidence" value="ECO:0007669"/>
    <property type="project" value="InterPro"/>
</dbReference>
<proteinExistence type="predicted"/>
<evidence type="ECO:0000256" key="3">
    <source>
        <dbReference type="ARBA" id="ARBA00022989"/>
    </source>
</evidence>
<sequence length="495" mass="53676">MATQHSSHMEALRAPLTTTTAIQPYKATAFDVWALGITIVIGGQYFSWNAGLVAGVASNAAAIFIVGLAYVCLVLSMAEMTSTLPFAGGAYGLSRCCLGYFSGFVIGCCEALEYIAYVSTSVLMLGEMLQIVLPAITDALLPVAWLVIYVVAVVIHIYGGCFFWLFNRFVALLSTVLLLAYCLGSLPTVSFTSNAGGSDNMFVGGFSSFFTTMPLAAWFFVGVEVLNTVSNLVQNPRDVIPNGQIPCIFTLFACSIFVFFVAVSLPPGAVNLPSVVAVFNSGYMIMFGVSDDVATLLSLPATFATIFGFILAYGNILTALSHSKLLPAWLGIPSKKYHTYPWALIGGSVLGYLLCFAVHYHASFGAELFNICMFFGFSCYIAQCVGYIYLKREFEHLPRRYRSPFGKGGVYFAGVVWIANLVSIVCCQKESAFVCSVVASILGVLTIYYYGYAKHRQTFSDDERQVLFFAHVAKSVSRRSGSQCLTSSSRQSKQA</sequence>
<evidence type="ECO:0000256" key="2">
    <source>
        <dbReference type="ARBA" id="ARBA00022692"/>
    </source>
</evidence>
<dbReference type="PIRSF" id="PIRSF006060">
    <property type="entry name" value="AA_transporter"/>
    <property type="match status" value="1"/>
</dbReference>
<dbReference type="InterPro" id="IPR004841">
    <property type="entry name" value="AA-permease/SLC12A_dom"/>
</dbReference>
<dbReference type="Proteomes" id="UP000243579">
    <property type="component" value="Unassembled WGS sequence"/>
</dbReference>
<feature type="transmembrane region" description="Helical" evidence="5">
    <location>
        <begin position="340"/>
        <end position="362"/>
    </location>
</feature>
<reference evidence="7 8" key="1">
    <citation type="journal article" date="2014" name="Genome Biol. Evol.">
        <title>The secreted proteins of Achlya hypogyna and Thraustotheca clavata identify the ancestral oomycete secretome and reveal gene acquisitions by horizontal gene transfer.</title>
        <authorList>
            <person name="Misner I."/>
            <person name="Blouin N."/>
            <person name="Leonard G."/>
            <person name="Richards T.A."/>
            <person name="Lane C.E."/>
        </authorList>
    </citation>
    <scope>NUCLEOTIDE SEQUENCE [LARGE SCALE GENOMIC DNA]</scope>
    <source>
        <strain evidence="7 8">ATCC 48635</strain>
    </source>
</reference>
<dbReference type="Pfam" id="PF00324">
    <property type="entry name" value="AA_permease"/>
    <property type="match status" value="1"/>
</dbReference>
<dbReference type="OrthoDB" id="3900342at2759"/>
<accession>A0A1V9ZHR3</accession>
<feature type="transmembrane region" description="Helical" evidence="5">
    <location>
        <begin position="171"/>
        <end position="189"/>
    </location>
</feature>
<organism evidence="7 8">
    <name type="scientific">Achlya hypogyna</name>
    <name type="common">Oomycete</name>
    <name type="synonym">Protoachlya hypogyna</name>
    <dbReference type="NCBI Taxonomy" id="1202772"/>
    <lineage>
        <taxon>Eukaryota</taxon>
        <taxon>Sar</taxon>
        <taxon>Stramenopiles</taxon>
        <taxon>Oomycota</taxon>
        <taxon>Saprolegniomycetes</taxon>
        <taxon>Saprolegniales</taxon>
        <taxon>Achlyaceae</taxon>
        <taxon>Achlya</taxon>
    </lineage>
</organism>
<feature type="transmembrane region" description="Helical" evidence="5">
    <location>
        <begin position="270"/>
        <end position="289"/>
    </location>
</feature>
<keyword evidence="4 5" id="KW-0472">Membrane</keyword>
<evidence type="ECO:0000256" key="5">
    <source>
        <dbReference type="SAM" id="Phobius"/>
    </source>
</evidence>
<gene>
    <name evidence="7" type="ORF">ACHHYP_10721</name>
</gene>
<evidence type="ECO:0000313" key="7">
    <source>
        <dbReference type="EMBL" id="OQR97524.1"/>
    </source>
</evidence>
<protein>
    <submittedName>
        <fullName evidence="7">Amino Acid-Polyamine-Organocation (APC) Family</fullName>
    </submittedName>
</protein>
<feature type="transmembrane region" description="Helical" evidence="5">
    <location>
        <begin position="431"/>
        <end position="450"/>
    </location>
</feature>
<feature type="transmembrane region" description="Helical" evidence="5">
    <location>
        <begin position="201"/>
        <end position="223"/>
    </location>
</feature>
<feature type="transmembrane region" description="Helical" evidence="5">
    <location>
        <begin position="409"/>
        <end position="425"/>
    </location>
</feature>
<dbReference type="Gene3D" id="1.20.1740.10">
    <property type="entry name" value="Amino acid/polyamine transporter I"/>
    <property type="match status" value="1"/>
</dbReference>
<feature type="transmembrane region" description="Helical" evidence="5">
    <location>
        <begin position="28"/>
        <end position="46"/>
    </location>
</feature>
<feature type="transmembrane region" description="Helical" evidence="5">
    <location>
        <begin position="52"/>
        <end position="76"/>
    </location>
</feature>
<evidence type="ECO:0000313" key="8">
    <source>
        <dbReference type="Proteomes" id="UP000243579"/>
    </source>
</evidence>
<feature type="domain" description="Amino acid permease/ SLC12A" evidence="6">
    <location>
        <begin position="54"/>
        <end position="435"/>
    </location>
</feature>
<feature type="transmembrane region" description="Helical" evidence="5">
    <location>
        <begin position="301"/>
        <end position="320"/>
    </location>
</feature>
<evidence type="ECO:0000259" key="6">
    <source>
        <dbReference type="Pfam" id="PF00324"/>
    </source>
</evidence>
<feature type="transmembrane region" description="Helical" evidence="5">
    <location>
        <begin position="243"/>
        <end position="263"/>
    </location>
</feature>